<evidence type="ECO:0000313" key="1">
    <source>
        <dbReference type="EMBL" id="CAG9981341.1"/>
    </source>
</evidence>
<name>A0A9N9XZQ4_9HYPO</name>
<dbReference type="Proteomes" id="UP000754883">
    <property type="component" value="Unassembled WGS sequence"/>
</dbReference>
<evidence type="ECO:0000313" key="2">
    <source>
        <dbReference type="Proteomes" id="UP000754883"/>
    </source>
</evidence>
<gene>
    <name evidence="1" type="ORF">CBYS24578_00008314</name>
</gene>
<reference evidence="1" key="1">
    <citation type="submission" date="2021-10" db="EMBL/GenBank/DDBJ databases">
        <authorList>
            <person name="Piombo E."/>
        </authorList>
    </citation>
    <scope>NUCLEOTIDE SEQUENCE</scope>
</reference>
<accession>A0A9N9XZQ4</accession>
<keyword evidence="2" id="KW-1185">Reference proteome</keyword>
<proteinExistence type="predicted"/>
<dbReference type="EMBL" id="CABFNO020001323">
    <property type="protein sequence ID" value="CAG9981341.1"/>
    <property type="molecule type" value="Genomic_DNA"/>
</dbReference>
<dbReference type="AlphaFoldDB" id="A0A9N9XZQ4"/>
<organism evidence="1 2">
    <name type="scientific">Clonostachys byssicola</name>
    <dbReference type="NCBI Taxonomy" id="160290"/>
    <lineage>
        <taxon>Eukaryota</taxon>
        <taxon>Fungi</taxon>
        <taxon>Dikarya</taxon>
        <taxon>Ascomycota</taxon>
        <taxon>Pezizomycotina</taxon>
        <taxon>Sordariomycetes</taxon>
        <taxon>Hypocreomycetidae</taxon>
        <taxon>Hypocreales</taxon>
        <taxon>Bionectriaceae</taxon>
        <taxon>Clonostachys</taxon>
    </lineage>
</organism>
<protein>
    <submittedName>
        <fullName evidence="1">Uncharacterized protein</fullName>
    </submittedName>
</protein>
<comment type="caution">
    <text evidence="1">The sequence shown here is derived from an EMBL/GenBank/DDBJ whole genome shotgun (WGS) entry which is preliminary data.</text>
</comment>
<dbReference type="OrthoDB" id="10478716at2759"/>
<sequence>MVPAISSVQSGGQEKVQNLVSGRLHHAGKLDRKLDCVEPFALVAIINPFVVLYNHYLENRDSHDAWNAFYFRVIHSFSLDAFVFLERAVKHFDLDPHRQHDPNAVGLYLCIIKCNPQLERYLHQRCFHKHPFHQLFLNGDYSDTNAERPPCIVSPAGLYFYFRPRRSVPLHGGFGLLERQPGV</sequence>